<reference evidence="1 2" key="1">
    <citation type="submission" date="2015-10" db="EMBL/GenBank/DDBJ databases">
        <title>Genome sequence of Chryseobacterium greenlandense.</title>
        <authorList>
            <person name="Newman J."/>
            <person name="Fischer K."/>
            <person name="Miller J."/>
        </authorList>
    </citation>
    <scope>NUCLEOTIDE SEQUENCE [LARGE SCALE GENOMIC DNA]</scope>
    <source>
        <strain evidence="1 2">UMB34</strain>
    </source>
</reference>
<proteinExistence type="predicted"/>
<dbReference type="EMBL" id="LMAI01000004">
    <property type="protein sequence ID" value="KUJ56234.1"/>
    <property type="molecule type" value="Genomic_DNA"/>
</dbReference>
<gene>
    <name evidence="1" type="ORF">AR686_06575</name>
</gene>
<sequence length="65" mass="7442">MKGNGGRIDHKKGINDHSFHLKFPTMIMLVGDLQNASVITFHIAKNLYFAKFEVIIIICETITYF</sequence>
<organism evidence="1 2">
    <name type="scientific">Chryseobacterium aquaticum subsp. greenlandense</name>
    <dbReference type="NCBI Taxonomy" id="345663"/>
    <lineage>
        <taxon>Bacteria</taxon>
        <taxon>Pseudomonadati</taxon>
        <taxon>Bacteroidota</taxon>
        <taxon>Flavobacteriia</taxon>
        <taxon>Flavobacteriales</taxon>
        <taxon>Weeksellaceae</taxon>
        <taxon>Chryseobacterium group</taxon>
        <taxon>Chryseobacterium</taxon>
    </lineage>
</organism>
<dbReference type="Proteomes" id="UP000054388">
    <property type="component" value="Unassembled WGS sequence"/>
</dbReference>
<protein>
    <submittedName>
        <fullName evidence="1">Uncharacterized protein</fullName>
    </submittedName>
</protein>
<evidence type="ECO:0000313" key="1">
    <source>
        <dbReference type="EMBL" id="KUJ56234.1"/>
    </source>
</evidence>
<evidence type="ECO:0000313" key="2">
    <source>
        <dbReference type="Proteomes" id="UP000054388"/>
    </source>
</evidence>
<dbReference type="AlphaFoldDB" id="A0A117KBM2"/>
<name>A0A117KBM2_9FLAO</name>
<accession>A0A117KBM2</accession>
<comment type="caution">
    <text evidence="1">The sequence shown here is derived from an EMBL/GenBank/DDBJ whole genome shotgun (WGS) entry which is preliminary data.</text>
</comment>